<dbReference type="EMBL" id="CP126219">
    <property type="protein sequence ID" value="WIA20417.1"/>
    <property type="molecule type" value="Genomic_DNA"/>
</dbReference>
<proteinExistence type="predicted"/>
<feature type="region of interest" description="Disordered" evidence="1">
    <location>
        <begin position="142"/>
        <end position="166"/>
    </location>
</feature>
<evidence type="ECO:0000313" key="3">
    <source>
        <dbReference type="EMBL" id="WIA20417.1"/>
    </source>
</evidence>
<sequence length="227" mass="23902">MGHGLALLAMLQLVLMHKWPMLYLAHRTSTLLLLRGCVLHVAAFRGYGQCPAVGRWFADEPESQFSAFAFRGGVVSLLWHSLGSPLPVRLAAPVQLAHLLLYMLQLAPAVCSNIIDVRDGRATVDWADGIITWMRVELLGGSNSSSSSSISSSSSNSNSNSGSSSGAGGASADADVVYAACINYQLALQSVLGFVLPCVLQTSARQLHATSGLPAISSSRSSRGRGC</sequence>
<feature type="chain" id="PRO_5047116618" evidence="2">
    <location>
        <begin position="17"/>
        <end position="227"/>
    </location>
</feature>
<name>A0ABY8UJD5_TETOB</name>
<evidence type="ECO:0000256" key="1">
    <source>
        <dbReference type="SAM" id="MobiDB-lite"/>
    </source>
</evidence>
<gene>
    <name evidence="3" type="ORF">OEZ85_004832</name>
</gene>
<protein>
    <submittedName>
        <fullName evidence="3">Uncharacterized protein</fullName>
    </submittedName>
</protein>
<organism evidence="3 4">
    <name type="scientific">Tetradesmus obliquus</name>
    <name type="common">Green alga</name>
    <name type="synonym">Acutodesmus obliquus</name>
    <dbReference type="NCBI Taxonomy" id="3088"/>
    <lineage>
        <taxon>Eukaryota</taxon>
        <taxon>Viridiplantae</taxon>
        <taxon>Chlorophyta</taxon>
        <taxon>core chlorophytes</taxon>
        <taxon>Chlorophyceae</taxon>
        <taxon>CS clade</taxon>
        <taxon>Sphaeropleales</taxon>
        <taxon>Scenedesmaceae</taxon>
        <taxon>Tetradesmus</taxon>
    </lineage>
</organism>
<evidence type="ECO:0000256" key="2">
    <source>
        <dbReference type="SAM" id="SignalP"/>
    </source>
</evidence>
<feature type="compositionally biased region" description="Low complexity" evidence="1">
    <location>
        <begin position="142"/>
        <end position="164"/>
    </location>
</feature>
<keyword evidence="2" id="KW-0732">Signal</keyword>
<keyword evidence="4" id="KW-1185">Reference proteome</keyword>
<reference evidence="3 4" key="1">
    <citation type="submission" date="2023-05" db="EMBL/GenBank/DDBJ databases">
        <title>A 100% complete, gapless, phased diploid assembly of the Scenedesmus obliquus UTEX 3031 genome.</title>
        <authorList>
            <person name="Biondi T.C."/>
            <person name="Hanschen E.R."/>
            <person name="Kwon T."/>
            <person name="Eng W."/>
            <person name="Kruse C.P.S."/>
            <person name="Koehler S.I."/>
            <person name="Kunde Y."/>
            <person name="Gleasner C.D."/>
            <person name="You Mak K.T."/>
            <person name="Polle J."/>
            <person name="Hovde B.T."/>
            <person name="Starkenburg S.R."/>
        </authorList>
    </citation>
    <scope>NUCLEOTIDE SEQUENCE [LARGE SCALE GENOMIC DNA]</scope>
    <source>
        <strain evidence="3 4">DOE0152z</strain>
    </source>
</reference>
<evidence type="ECO:0000313" key="4">
    <source>
        <dbReference type="Proteomes" id="UP001244341"/>
    </source>
</evidence>
<accession>A0ABY8UJD5</accession>
<dbReference type="Proteomes" id="UP001244341">
    <property type="component" value="Chromosome 12b"/>
</dbReference>
<feature type="signal peptide" evidence="2">
    <location>
        <begin position="1"/>
        <end position="16"/>
    </location>
</feature>